<organism evidence="3 4">
    <name type="scientific">Phytohabitans rumicis</name>
    <dbReference type="NCBI Taxonomy" id="1076125"/>
    <lineage>
        <taxon>Bacteria</taxon>
        <taxon>Bacillati</taxon>
        <taxon>Actinomycetota</taxon>
        <taxon>Actinomycetes</taxon>
        <taxon>Micromonosporales</taxon>
        <taxon>Micromonosporaceae</taxon>
    </lineage>
</organism>
<dbReference type="AlphaFoldDB" id="A0A6V8L4R4"/>
<feature type="transmembrane region" description="Helical" evidence="1">
    <location>
        <begin position="44"/>
        <end position="65"/>
    </location>
</feature>
<comment type="caution">
    <text evidence="3">The sequence shown here is derived from an EMBL/GenBank/DDBJ whole genome shotgun (WGS) entry which is preliminary data.</text>
</comment>
<keyword evidence="1" id="KW-0472">Membrane</keyword>
<dbReference type="Proteomes" id="UP000482960">
    <property type="component" value="Unassembled WGS sequence"/>
</dbReference>
<feature type="domain" description="VanZ-like" evidence="2">
    <location>
        <begin position="60"/>
        <end position="162"/>
    </location>
</feature>
<accession>A0A6V8L4R4</accession>
<keyword evidence="1" id="KW-0812">Transmembrane</keyword>
<dbReference type="EMBL" id="BLPG01000001">
    <property type="protein sequence ID" value="GFJ90550.1"/>
    <property type="molecule type" value="Genomic_DNA"/>
</dbReference>
<dbReference type="Pfam" id="PF04892">
    <property type="entry name" value="VanZ"/>
    <property type="match status" value="1"/>
</dbReference>
<gene>
    <name evidence="3" type="ORF">Prum_041920</name>
</gene>
<evidence type="ECO:0000259" key="2">
    <source>
        <dbReference type="Pfam" id="PF04892"/>
    </source>
</evidence>
<feature type="transmembrane region" description="Helical" evidence="1">
    <location>
        <begin position="12"/>
        <end position="32"/>
    </location>
</feature>
<protein>
    <recommendedName>
        <fullName evidence="2">VanZ-like domain-containing protein</fullName>
    </recommendedName>
</protein>
<proteinExistence type="predicted"/>
<dbReference type="InterPro" id="IPR006976">
    <property type="entry name" value="VanZ-like"/>
</dbReference>
<evidence type="ECO:0000313" key="4">
    <source>
        <dbReference type="Proteomes" id="UP000482960"/>
    </source>
</evidence>
<feature type="transmembrane region" description="Helical" evidence="1">
    <location>
        <begin position="93"/>
        <end position="112"/>
    </location>
</feature>
<sequence>MTEVWRQWGAVVAVSVLALPAAAALGWALATWRRRRGVPARVAWWRSAAEVGAVAGTLPWVWMILTPRSATRGVQLVPLRDLAVLFSGEPGTLVAQLGGNLLVFAALGFFAPIRWAALASLPRLFALGAAGSVTVEILQYALDLGRVSSVDDVLVNALGAALFGAASKRCWRVGADRLIYAG</sequence>
<evidence type="ECO:0000256" key="1">
    <source>
        <dbReference type="SAM" id="Phobius"/>
    </source>
</evidence>
<dbReference type="RefSeq" id="WP_173077858.1">
    <property type="nucleotide sequence ID" value="NZ_BAABJB010000003.1"/>
</dbReference>
<keyword evidence="1" id="KW-1133">Transmembrane helix</keyword>
<reference evidence="3 4" key="2">
    <citation type="submission" date="2020-03" db="EMBL/GenBank/DDBJ databases">
        <authorList>
            <person name="Ichikawa N."/>
            <person name="Kimura A."/>
            <person name="Kitahashi Y."/>
            <person name="Uohara A."/>
        </authorList>
    </citation>
    <scope>NUCLEOTIDE SEQUENCE [LARGE SCALE GENOMIC DNA]</scope>
    <source>
        <strain evidence="3 4">NBRC 108638</strain>
    </source>
</reference>
<reference evidence="3 4" key="1">
    <citation type="submission" date="2020-03" db="EMBL/GenBank/DDBJ databases">
        <title>Whole genome shotgun sequence of Phytohabitans rumicis NBRC 108638.</title>
        <authorList>
            <person name="Komaki H."/>
            <person name="Tamura T."/>
        </authorList>
    </citation>
    <scope>NUCLEOTIDE SEQUENCE [LARGE SCALE GENOMIC DNA]</scope>
    <source>
        <strain evidence="3 4">NBRC 108638</strain>
    </source>
</reference>
<keyword evidence="4" id="KW-1185">Reference proteome</keyword>
<name>A0A6V8L4R4_9ACTN</name>
<evidence type="ECO:0000313" key="3">
    <source>
        <dbReference type="EMBL" id="GFJ90550.1"/>
    </source>
</evidence>